<proteinExistence type="predicted"/>
<dbReference type="Ensembl" id="ENSSLUT00000043787.1">
    <property type="protein sequence ID" value="ENSSLUP00000042434.1"/>
    <property type="gene ID" value="ENSSLUG00000018841.1"/>
</dbReference>
<organism evidence="1 2">
    <name type="scientific">Sander lucioperca</name>
    <name type="common">Pike-perch</name>
    <name type="synonym">Perca lucioperca</name>
    <dbReference type="NCBI Taxonomy" id="283035"/>
    <lineage>
        <taxon>Eukaryota</taxon>
        <taxon>Metazoa</taxon>
        <taxon>Chordata</taxon>
        <taxon>Craniata</taxon>
        <taxon>Vertebrata</taxon>
        <taxon>Euteleostomi</taxon>
        <taxon>Actinopterygii</taxon>
        <taxon>Neopterygii</taxon>
        <taxon>Teleostei</taxon>
        <taxon>Neoteleostei</taxon>
        <taxon>Acanthomorphata</taxon>
        <taxon>Eupercaria</taxon>
        <taxon>Perciformes</taxon>
        <taxon>Percoidei</taxon>
        <taxon>Percidae</taxon>
        <taxon>Luciopercinae</taxon>
        <taxon>Sander</taxon>
    </lineage>
</organism>
<name>A0A8C9ZTN5_SANLU</name>
<sequence>MLNIANTSTYASFVATQEIVRHGKPFTDGEYMKESFIKISEHLFTDFKNKSEIVQKIRDMPLSAKTVKDRTIKMAEDISRQQIKDINSAVAYSIACDESKDKGDIEQIALFCRYVNSAGKEEMIELIPLKGQTWGEDICEAVLNCLRAKGINTTHLLSVATDGAPSMTGAHKDFVALLQKSLDRKLLTFHCILHQEALCAQTFPPECTEVMNVVIQIVNKIMAKGLNHRQFRSLLDELESTYSDLLLHNKVRWLSRGEVLKRFAACLEEVKTFLGSKGLTFPELEQPEWLEKLHFMVDMTVHLNTLNTSLQGKGRTALHMLEEVLAFERKLTVLARDLQKGTVSHFSNLREFKEAHMINSEYLHSAIIAMQTSFGKRFCEFREEKNTLSFPVTPLSLDPSLLNTTALAGVSQPDLEMELADIANKDIWVSKFKRLTADLEDVARQKAVLAQNHKWRDIENLPKPDKLVFETWNAIPDVYVNMKKYALGVLSIFGSTYVCEQVFSNMNFIKRKHRTRLTDDSLRSCIKMKVTAYSPDVQTRCAEVQEQKSH</sequence>
<dbReference type="AlphaFoldDB" id="A0A8C9ZTN5"/>
<evidence type="ECO:0000313" key="2">
    <source>
        <dbReference type="Proteomes" id="UP000694568"/>
    </source>
</evidence>
<reference evidence="1" key="2">
    <citation type="submission" date="2025-09" db="UniProtKB">
        <authorList>
            <consortium name="Ensembl"/>
        </authorList>
    </citation>
    <scope>IDENTIFICATION</scope>
</reference>
<dbReference type="PANTHER" id="PTHR45913">
    <property type="entry name" value="EPM2A-INTERACTING PROTEIN 1"/>
    <property type="match status" value="1"/>
</dbReference>
<protein>
    <recommendedName>
        <fullName evidence="3">DUF4371 domain-containing protein</fullName>
    </recommendedName>
</protein>
<dbReference type="PANTHER" id="PTHR45913:SF10">
    <property type="entry name" value="DUF4371 DOMAIN-CONTAINING PROTEIN"/>
    <property type="match status" value="1"/>
</dbReference>
<dbReference type="InterPro" id="IPR012337">
    <property type="entry name" value="RNaseH-like_sf"/>
</dbReference>
<reference evidence="1" key="1">
    <citation type="submission" date="2025-08" db="UniProtKB">
        <authorList>
            <consortium name="Ensembl"/>
        </authorList>
    </citation>
    <scope>IDENTIFICATION</scope>
</reference>
<dbReference type="SUPFAM" id="SSF53098">
    <property type="entry name" value="Ribonuclease H-like"/>
    <property type="match status" value="1"/>
</dbReference>
<evidence type="ECO:0008006" key="3">
    <source>
        <dbReference type="Google" id="ProtNLM"/>
    </source>
</evidence>
<dbReference type="Proteomes" id="UP000694568">
    <property type="component" value="Unplaced"/>
</dbReference>
<keyword evidence="2" id="KW-1185">Reference proteome</keyword>
<dbReference type="GeneTree" id="ENSGT00950000182812"/>
<evidence type="ECO:0000313" key="1">
    <source>
        <dbReference type="Ensembl" id="ENSSLUP00000042434.1"/>
    </source>
</evidence>
<accession>A0A8C9ZTN5</accession>